<name>A0A8S4SA25_9NEOP</name>
<dbReference type="EMBL" id="CAKXAJ010026206">
    <property type="protein sequence ID" value="CAH2261816.1"/>
    <property type="molecule type" value="Genomic_DNA"/>
</dbReference>
<organism evidence="2 3">
    <name type="scientific">Pararge aegeria aegeria</name>
    <dbReference type="NCBI Taxonomy" id="348720"/>
    <lineage>
        <taxon>Eukaryota</taxon>
        <taxon>Metazoa</taxon>
        <taxon>Ecdysozoa</taxon>
        <taxon>Arthropoda</taxon>
        <taxon>Hexapoda</taxon>
        <taxon>Insecta</taxon>
        <taxon>Pterygota</taxon>
        <taxon>Neoptera</taxon>
        <taxon>Endopterygota</taxon>
        <taxon>Lepidoptera</taxon>
        <taxon>Glossata</taxon>
        <taxon>Ditrysia</taxon>
        <taxon>Papilionoidea</taxon>
        <taxon>Nymphalidae</taxon>
        <taxon>Satyrinae</taxon>
        <taxon>Satyrini</taxon>
        <taxon>Parargina</taxon>
        <taxon>Pararge</taxon>
    </lineage>
</organism>
<proteinExistence type="predicted"/>
<gene>
    <name evidence="2" type="primary">jg14189</name>
    <name evidence="2" type="ORF">PAEG_LOCUS24023</name>
</gene>
<feature type="compositionally biased region" description="Basic and acidic residues" evidence="1">
    <location>
        <begin position="63"/>
        <end position="75"/>
    </location>
</feature>
<reference evidence="2" key="1">
    <citation type="submission" date="2022-03" db="EMBL/GenBank/DDBJ databases">
        <authorList>
            <person name="Lindestad O."/>
        </authorList>
    </citation>
    <scope>NUCLEOTIDE SEQUENCE</scope>
</reference>
<dbReference type="Proteomes" id="UP000838756">
    <property type="component" value="Unassembled WGS sequence"/>
</dbReference>
<protein>
    <submittedName>
        <fullName evidence="2">Jg14189 protein</fullName>
    </submittedName>
</protein>
<feature type="region of interest" description="Disordered" evidence="1">
    <location>
        <begin position="63"/>
        <end position="93"/>
    </location>
</feature>
<dbReference type="AlphaFoldDB" id="A0A8S4SA25"/>
<evidence type="ECO:0000256" key="1">
    <source>
        <dbReference type="SAM" id="MobiDB-lite"/>
    </source>
</evidence>
<comment type="caution">
    <text evidence="2">The sequence shown here is derived from an EMBL/GenBank/DDBJ whole genome shotgun (WGS) entry which is preliminary data.</text>
</comment>
<evidence type="ECO:0000313" key="3">
    <source>
        <dbReference type="Proteomes" id="UP000838756"/>
    </source>
</evidence>
<evidence type="ECO:0000313" key="2">
    <source>
        <dbReference type="EMBL" id="CAH2261816.1"/>
    </source>
</evidence>
<sequence length="93" mass="10382">MTRTGSIGCELYKTLFTPSSSGEVLSPCFFLPLSSIVATLFSSLEDMDAGGYHRHIVDSMSVEERQLPERSRDVKSSVPQHFSDNHERSEKNS</sequence>
<keyword evidence="3" id="KW-1185">Reference proteome</keyword>
<feature type="compositionally biased region" description="Basic and acidic residues" evidence="1">
    <location>
        <begin position="83"/>
        <end position="93"/>
    </location>
</feature>
<accession>A0A8S4SA25</accession>